<protein>
    <submittedName>
        <fullName evidence="1">Uncharacterized protein</fullName>
    </submittedName>
</protein>
<keyword evidence="2" id="KW-1185">Reference proteome</keyword>
<name>A0A4Y2DJX2_ARAVE</name>
<gene>
    <name evidence="1" type="ORF">AVEN_148895_1</name>
</gene>
<dbReference type="EMBL" id="BGPR01000375">
    <property type="protein sequence ID" value="GBM16509.1"/>
    <property type="molecule type" value="Genomic_DNA"/>
</dbReference>
<accession>A0A4Y2DJX2</accession>
<sequence>MECSSPFGVHRSTSFQFSSYTFRWVIHEGSTQTTYLITFSPLGLLCLSFLSLRIPERASSLLHSVVFVLVREHRSPSSGPYFSFMTECAKWIKNNIGFPNFSTSTVRFSSNIRIDDGFRCETLQMV</sequence>
<reference evidence="1 2" key="1">
    <citation type="journal article" date="2019" name="Sci. Rep.">
        <title>Orb-weaving spider Araneus ventricosus genome elucidates the spidroin gene catalogue.</title>
        <authorList>
            <person name="Kono N."/>
            <person name="Nakamura H."/>
            <person name="Ohtoshi R."/>
            <person name="Moran D.A.P."/>
            <person name="Shinohara A."/>
            <person name="Yoshida Y."/>
            <person name="Fujiwara M."/>
            <person name="Mori M."/>
            <person name="Tomita M."/>
            <person name="Arakawa K."/>
        </authorList>
    </citation>
    <scope>NUCLEOTIDE SEQUENCE [LARGE SCALE GENOMIC DNA]</scope>
</reference>
<comment type="caution">
    <text evidence="1">The sequence shown here is derived from an EMBL/GenBank/DDBJ whole genome shotgun (WGS) entry which is preliminary data.</text>
</comment>
<dbReference type="Proteomes" id="UP000499080">
    <property type="component" value="Unassembled WGS sequence"/>
</dbReference>
<proteinExistence type="predicted"/>
<organism evidence="1 2">
    <name type="scientific">Araneus ventricosus</name>
    <name type="common">Orbweaver spider</name>
    <name type="synonym">Epeira ventricosa</name>
    <dbReference type="NCBI Taxonomy" id="182803"/>
    <lineage>
        <taxon>Eukaryota</taxon>
        <taxon>Metazoa</taxon>
        <taxon>Ecdysozoa</taxon>
        <taxon>Arthropoda</taxon>
        <taxon>Chelicerata</taxon>
        <taxon>Arachnida</taxon>
        <taxon>Araneae</taxon>
        <taxon>Araneomorphae</taxon>
        <taxon>Entelegynae</taxon>
        <taxon>Araneoidea</taxon>
        <taxon>Araneidae</taxon>
        <taxon>Araneus</taxon>
    </lineage>
</organism>
<evidence type="ECO:0000313" key="2">
    <source>
        <dbReference type="Proteomes" id="UP000499080"/>
    </source>
</evidence>
<dbReference type="AlphaFoldDB" id="A0A4Y2DJX2"/>
<evidence type="ECO:0000313" key="1">
    <source>
        <dbReference type="EMBL" id="GBM16509.1"/>
    </source>
</evidence>